<evidence type="ECO:0000256" key="1">
    <source>
        <dbReference type="SAM" id="MobiDB-lite"/>
    </source>
</evidence>
<gene>
    <name evidence="2" type="ORF">EB03_02277</name>
</gene>
<dbReference type="Proteomes" id="UP000253498">
    <property type="component" value="Unassembled WGS sequence"/>
</dbReference>
<dbReference type="EMBL" id="LESJ01000006">
    <property type="protein sequence ID" value="RBT67510.1"/>
    <property type="molecule type" value="Genomic_DNA"/>
</dbReference>
<comment type="caution">
    <text evidence="2">The sequence shown here is derived from an EMBL/GenBank/DDBJ whole genome shotgun (WGS) entry which is preliminary data.</text>
</comment>
<dbReference type="RefSeq" id="WP_096709414.1">
    <property type="nucleotide sequence ID" value="NZ_JBFCRC010000077.1"/>
</dbReference>
<protein>
    <submittedName>
        <fullName evidence="2">Uncharacterized protein</fullName>
    </submittedName>
</protein>
<feature type="compositionally biased region" description="Basic and acidic residues" evidence="1">
    <location>
        <begin position="81"/>
        <end position="95"/>
    </location>
</feature>
<accession>A0AB37IM49</accession>
<reference evidence="2 3" key="1">
    <citation type="submission" date="2015-06" db="EMBL/GenBank/DDBJ databases">
        <title>The Genome Sequence of Enterococcus hirae 88EA1.</title>
        <authorList>
            <consortium name="The Broad Institute Genomics Platform"/>
            <consortium name="The Broad Institute Genome Sequencing Center for Infectious Disease"/>
            <person name="Earl A.M."/>
            <person name="Van Tyne D."/>
            <person name="Lebreton F."/>
            <person name="Saavedra J.T."/>
            <person name="Gilmore M.S."/>
            <person name="Manson McGuire A."/>
            <person name="Clock S."/>
            <person name="Crupain M."/>
            <person name="Rangan U."/>
            <person name="Young S."/>
            <person name="Abouelleil A."/>
            <person name="Cao P."/>
            <person name="Chapman S.B."/>
            <person name="Griggs A."/>
            <person name="Priest M."/>
            <person name="Shea T."/>
            <person name="Wortman J."/>
            <person name="Nusbaum C."/>
            <person name="Birren B."/>
        </authorList>
    </citation>
    <scope>NUCLEOTIDE SEQUENCE [LARGE SCALE GENOMIC DNA]</scope>
    <source>
        <strain evidence="2 3">88EA1</strain>
    </source>
</reference>
<feature type="region of interest" description="Disordered" evidence="1">
    <location>
        <begin position="51"/>
        <end position="95"/>
    </location>
</feature>
<name>A0AB37IM49_ENTHR</name>
<organism evidence="2 3">
    <name type="scientific">Enterococcus hirae</name>
    <dbReference type="NCBI Taxonomy" id="1354"/>
    <lineage>
        <taxon>Bacteria</taxon>
        <taxon>Bacillati</taxon>
        <taxon>Bacillota</taxon>
        <taxon>Bacilli</taxon>
        <taxon>Lactobacillales</taxon>
        <taxon>Enterococcaceae</taxon>
        <taxon>Enterococcus</taxon>
    </lineage>
</organism>
<sequence length="95" mass="11024">MAYVVKAMCYVDSEGYGVPNLKGAKRYESKEMAELAAYVSNGEVVEVKDYSQKTNKINPHKRKNFRKEKQSKSNQAWLKQEVSKHEQKKEIHSRS</sequence>
<evidence type="ECO:0000313" key="3">
    <source>
        <dbReference type="Proteomes" id="UP000253498"/>
    </source>
</evidence>
<dbReference type="AlphaFoldDB" id="A0AB37IM49"/>
<proteinExistence type="predicted"/>
<evidence type="ECO:0000313" key="2">
    <source>
        <dbReference type="EMBL" id="RBT67510.1"/>
    </source>
</evidence>